<dbReference type="InterPro" id="IPR004029">
    <property type="entry name" value="UreE_N"/>
</dbReference>
<dbReference type="HAMAP" id="MF_00822">
    <property type="entry name" value="UreE"/>
    <property type="match status" value="1"/>
</dbReference>
<dbReference type="RefSeq" id="WP_135280491.1">
    <property type="nucleotide sequence ID" value="NZ_SRIO01000001.1"/>
</dbReference>
<dbReference type="Pfam" id="PF02814">
    <property type="entry name" value="UreE_N"/>
    <property type="match status" value="1"/>
</dbReference>
<evidence type="ECO:0000256" key="2">
    <source>
        <dbReference type="ARBA" id="ARBA00022490"/>
    </source>
</evidence>
<dbReference type="GO" id="GO:0019627">
    <property type="term" value="P:urea metabolic process"/>
    <property type="evidence" value="ECO:0007669"/>
    <property type="project" value="InterPro"/>
</dbReference>
<dbReference type="GO" id="GO:0005737">
    <property type="term" value="C:cytoplasm"/>
    <property type="evidence" value="ECO:0007669"/>
    <property type="project" value="UniProtKB-SubCell"/>
</dbReference>
<feature type="region of interest" description="Disordered" evidence="6">
    <location>
        <begin position="139"/>
        <end position="161"/>
    </location>
</feature>
<feature type="domain" description="UreE urease accessory N-terminal" evidence="7">
    <location>
        <begin position="1"/>
        <end position="69"/>
    </location>
</feature>
<evidence type="ECO:0000256" key="1">
    <source>
        <dbReference type="ARBA" id="ARBA00004496"/>
    </source>
</evidence>
<keyword evidence="9" id="KW-1185">Reference proteome</keyword>
<dbReference type="EMBL" id="SRIO01000001">
    <property type="protein sequence ID" value="TFZ84131.1"/>
    <property type="molecule type" value="Genomic_DNA"/>
</dbReference>
<organism evidence="8 9">
    <name type="scientific">Candidatus Macondimonas diazotrophica</name>
    <dbReference type="NCBI Taxonomy" id="2305248"/>
    <lineage>
        <taxon>Bacteria</taxon>
        <taxon>Pseudomonadati</taxon>
        <taxon>Pseudomonadota</taxon>
        <taxon>Gammaproteobacteria</taxon>
        <taxon>Chromatiales</taxon>
        <taxon>Ectothiorhodospiraceae</taxon>
        <taxon>Candidatus Macondimonas</taxon>
    </lineage>
</organism>
<keyword evidence="4 5" id="KW-0143">Chaperone</keyword>
<name>A0A4Z0FFE7_9GAMM</name>
<dbReference type="NCBIfam" id="NF009751">
    <property type="entry name" value="PRK13261.1-1"/>
    <property type="match status" value="1"/>
</dbReference>
<dbReference type="OrthoDB" id="5421304at2"/>
<protein>
    <recommendedName>
        <fullName evidence="5">Urease accessory protein UreE</fullName>
    </recommendedName>
</protein>
<dbReference type="PIRSF" id="PIRSF036402">
    <property type="entry name" value="Ureas_acces_UreE"/>
    <property type="match status" value="1"/>
</dbReference>
<accession>A0A4Z0FFE7</accession>
<dbReference type="GO" id="GO:0006457">
    <property type="term" value="P:protein folding"/>
    <property type="evidence" value="ECO:0007669"/>
    <property type="project" value="InterPro"/>
</dbReference>
<keyword evidence="3 5" id="KW-0533">Nickel</keyword>
<comment type="similarity">
    <text evidence="5">Belongs to the UreE family.</text>
</comment>
<keyword evidence="2 5" id="KW-0963">Cytoplasm</keyword>
<feature type="compositionally biased region" description="Basic residues" evidence="6">
    <location>
        <begin position="149"/>
        <end position="161"/>
    </location>
</feature>
<dbReference type="CDD" id="cd00571">
    <property type="entry name" value="UreE"/>
    <property type="match status" value="1"/>
</dbReference>
<evidence type="ECO:0000259" key="7">
    <source>
        <dbReference type="SMART" id="SM00988"/>
    </source>
</evidence>
<dbReference type="InterPro" id="IPR036118">
    <property type="entry name" value="UreE_N_sf"/>
</dbReference>
<comment type="caution">
    <text evidence="8">The sequence shown here is derived from an EMBL/GenBank/DDBJ whole genome shotgun (WGS) entry which is preliminary data.</text>
</comment>
<dbReference type="GO" id="GO:0051082">
    <property type="term" value="F:unfolded protein binding"/>
    <property type="evidence" value="ECO:0007669"/>
    <property type="project" value="UniProtKB-UniRule"/>
</dbReference>
<comment type="subcellular location">
    <subcellularLocation>
        <location evidence="1 5">Cytoplasm</location>
    </subcellularLocation>
</comment>
<dbReference type="SUPFAM" id="SSF69737">
    <property type="entry name" value="Urease metallochaperone UreE, C-terminal domain"/>
    <property type="match status" value="1"/>
</dbReference>
<evidence type="ECO:0000256" key="3">
    <source>
        <dbReference type="ARBA" id="ARBA00022596"/>
    </source>
</evidence>
<dbReference type="AlphaFoldDB" id="A0A4Z0FFE7"/>
<dbReference type="SMART" id="SM00988">
    <property type="entry name" value="UreE_N"/>
    <property type="match status" value="1"/>
</dbReference>
<dbReference type="InterPro" id="IPR007864">
    <property type="entry name" value="UreE_C_dom"/>
</dbReference>
<proteinExistence type="inferred from homology"/>
<sequence length="161" mass="17996">MLEIRERLAPDESTGECPAGGTLTLAFDARQRSRQRVRLDDGREYALLLPRGTVLQHGDRLRDAHGRIVTVCAAKEAVSTVHTADPLQLARACYHLGNRHVPLQITAHWLRYRHDHVLDDLAIRLGLTVTHEQARFEPESGAYDEGGGHAHHHHPAMHPSP</sequence>
<reference evidence="8 9" key="1">
    <citation type="journal article" date="2019" name="ISME J.">
        <title>Candidatus Macondimonas diazotrophica, a novel gammaproteobacterial genus dominating crude-oil-contaminated coastal sediments.</title>
        <authorList>
            <person name="Karthikeyan S."/>
            <person name="Konstantinidis K."/>
        </authorList>
    </citation>
    <scope>NUCLEOTIDE SEQUENCE [LARGE SCALE GENOMIC DNA]</scope>
    <source>
        <strain evidence="8 9">KTK01</strain>
    </source>
</reference>
<gene>
    <name evidence="5 8" type="primary">ureE</name>
    <name evidence="8" type="ORF">E4680_00925</name>
</gene>
<evidence type="ECO:0000256" key="6">
    <source>
        <dbReference type="SAM" id="MobiDB-lite"/>
    </source>
</evidence>
<dbReference type="Gene3D" id="3.30.70.790">
    <property type="entry name" value="UreE, C-terminal domain"/>
    <property type="match status" value="1"/>
</dbReference>
<dbReference type="GO" id="GO:0016151">
    <property type="term" value="F:nickel cation binding"/>
    <property type="evidence" value="ECO:0007669"/>
    <property type="project" value="UniProtKB-UniRule"/>
</dbReference>
<comment type="function">
    <text evidence="5">Involved in urease metallocenter assembly. Binds nickel. Probably functions as a nickel donor during metallocenter assembly.</text>
</comment>
<dbReference type="InterPro" id="IPR012406">
    <property type="entry name" value="UreE"/>
</dbReference>
<evidence type="ECO:0000313" key="8">
    <source>
        <dbReference type="EMBL" id="TFZ84131.1"/>
    </source>
</evidence>
<dbReference type="Proteomes" id="UP000297890">
    <property type="component" value="Unassembled WGS sequence"/>
</dbReference>
<dbReference type="Pfam" id="PF05194">
    <property type="entry name" value="UreE_C"/>
    <property type="match status" value="1"/>
</dbReference>
<evidence type="ECO:0000256" key="5">
    <source>
        <dbReference type="HAMAP-Rule" id="MF_00822"/>
    </source>
</evidence>
<dbReference type="GO" id="GO:0065003">
    <property type="term" value="P:protein-containing complex assembly"/>
    <property type="evidence" value="ECO:0007669"/>
    <property type="project" value="InterPro"/>
</dbReference>
<dbReference type="Gene3D" id="2.60.260.20">
    <property type="entry name" value="Urease metallochaperone UreE, N-terminal domain"/>
    <property type="match status" value="1"/>
</dbReference>
<evidence type="ECO:0000256" key="4">
    <source>
        <dbReference type="ARBA" id="ARBA00023186"/>
    </source>
</evidence>
<dbReference type="SUPFAM" id="SSF69287">
    <property type="entry name" value="Urease metallochaperone UreE, N-terminal domain"/>
    <property type="match status" value="1"/>
</dbReference>
<evidence type="ECO:0000313" key="9">
    <source>
        <dbReference type="Proteomes" id="UP000297890"/>
    </source>
</evidence>